<accession>A0A7T7S1F7</accession>
<dbReference type="InterPro" id="IPR027417">
    <property type="entry name" value="P-loop_NTPase"/>
</dbReference>
<reference evidence="2 3" key="1">
    <citation type="submission" date="2020-12" db="EMBL/GenBank/DDBJ databases">
        <authorList>
            <person name="Zhou J."/>
        </authorList>
    </citation>
    <scope>NUCLEOTIDE SEQUENCE [LARGE SCALE GENOMIC DNA]</scope>
    <source>
        <strain evidence="2 3">CCUG 61299</strain>
    </source>
</reference>
<dbReference type="KEGG" id="awe:JG540_09330"/>
<protein>
    <submittedName>
        <fullName evidence="2">Cobalamin biosynthesis protein CobQ</fullName>
    </submittedName>
</protein>
<feature type="region of interest" description="Disordered" evidence="1">
    <location>
        <begin position="1"/>
        <end position="25"/>
    </location>
</feature>
<keyword evidence="3" id="KW-1185">Reference proteome</keyword>
<dbReference type="AlphaFoldDB" id="A0A7T7S1F7"/>
<dbReference type="Pfam" id="PF03308">
    <property type="entry name" value="MeaB"/>
    <property type="match status" value="1"/>
</dbReference>
<sequence>MVHRQSGGRRTQPPCSPVGSPVGEGQAVAPRVQGVLQQGEGPWWQEVGRVLEDCTGSPCWSLDLGGALAGQEAEVVQAVRQARSAAGTEAGPSLVVVRAATGLRDLHDGDVHLLALGEQVEAEHLVAAAVALEHPRRAQLVSLTGSSGGLGVSTLLVRVAAELSRLGWAVAVADLDPGGGLGLLLGDRPLPGLRWADLDPQETVFLPQRLVQALPSWRGVTVLTGDSRGGARGAVAQTVLEALAAVHDVVLLDLPRGQAPPPGCLPLLVTSLDLRNATAAEALSRHLPAAAARRLRLVVRQGGLDLDVAELEGMTGGALLGVLGYDRRVASRQQRGEDPTRCRGAAGRDAARLARSLLALLEAEPDTEREP</sequence>
<dbReference type="Gene3D" id="3.40.50.300">
    <property type="entry name" value="P-loop containing nucleotide triphosphate hydrolases"/>
    <property type="match status" value="1"/>
</dbReference>
<name>A0A7T7S1F7_9ACTO</name>
<evidence type="ECO:0000313" key="2">
    <source>
        <dbReference type="EMBL" id="QQM67198.1"/>
    </source>
</evidence>
<dbReference type="EMBL" id="CP066802">
    <property type="protein sequence ID" value="QQM67198.1"/>
    <property type="molecule type" value="Genomic_DNA"/>
</dbReference>
<dbReference type="Proteomes" id="UP000595895">
    <property type="component" value="Chromosome"/>
</dbReference>
<evidence type="ECO:0000256" key="1">
    <source>
        <dbReference type="SAM" id="MobiDB-lite"/>
    </source>
</evidence>
<evidence type="ECO:0000313" key="3">
    <source>
        <dbReference type="Proteomes" id="UP000595895"/>
    </source>
</evidence>
<proteinExistence type="predicted"/>
<dbReference type="SUPFAM" id="SSF52540">
    <property type="entry name" value="P-loop containing nucleoside triphosphate hydrolases"/>
    <property type="match status" value="1"/>
</dbReference>
<gene>
    <name evidence="2" type="ORF">JG540_09330</name>
</gene>
<organism evidence="2 3">
    <name type="scientific">Actinomyces weissii</name>
    <dbReference type="NCBI Taxonomy" id="675090"/>
    <lineage>
        <taxon>Bacteria</taxon>
        <taxon>Bacillati</taxon>
        <taxon>Actinomycetota</taxon>
        <taxon>Actinomycetes</taxon>
        <taxon>Actinomycetales</taxon>
        <taxon>Actinomycetaceae</taxon>
        <taxon>Actinomyces</taxon>
    </lineage>
</organism>
<dbReference type="RefSeq" id="WP_200275574.1">
    <property type="nucleotide sequence ID" value="NZ_CP066802.1"/>
</dbReference>